<protein>
    <submittedName>
        <fullName evidence="3">Conjugal transfer protein TrbA</fullName>
    </submittedName>
</protein>
<dbReference type="Pfam" id="PF01381">
    <property type="entry name" value="HTH_3"/>
    <property type="match status" value="1"/>
</dbReference>
<proteinExistence type="predicted"/>
<dbReference type="PANTHER" id="PTHR46797:SF1">
    <property type="entry name" value="METHYLPHOSPHONATE SYNTHASE"/>
    <property type="match status" value="1"/>
</dbReference>
<organism evidence="3 4">
    <name type="scientific">Lachnospira eligens</name>
    <dbReference type="NCBI Taxonomy" id="39485"/>
    <lineage>
        <taxon>Bacteria</taxon>
        <taxon>Bacillati</taxon>
        <taxon>Bacillota</taxon>
        <taxon>Clostridia</taxon>
        <taxon>Lachnospirales</taxon>
        <taxon>Lachnospiraceae</taxon>
        <taxon>Lachnospira</taxon>
    </lineage>
</organism>
<sequence length="65" mass="7264">MKILVWEVRTSKGFTLMELSKKSGIGKSTINNIENGKVSPTLFQLEMIAIALGVNITDLFESEYK</sequence>
<accession>A0A174ZLY2</accession>
<dbReference type="GeneID" id="92742293"/>
<evidence type="ECO:0000313" key="4">
    <source>
        <dbReference type="Proteomes" id="UP000095780"/>
    </source>
</evidence>
<dbReference type="PANTHER" id="PTHR46797">
    <property type="entry name" value="HTH-TYPE TRANSCRIPTIONAL REGULATOR"/>
    <property type="match status" value="1"/>
</dbReference>
<dbReference type="SMART" id="SM00530">
    <property type="entry name" value="HTH_XRE"/>
    <property type="match status" value="1"/>
</dbReference>
<dbReference type="InterPro" id="IPR010982">
    <property type="entry name" value="Lambda_DNA-bd_dom_sf"/>
</dbReference>
<dbReference type="Proteomes" id="UP000095780">
    <property type="component" value="Unassembled WGS sequence"/>
</dbReference>
<dbReference type="PROSITE" id="PS50943">
    <property type="entry name" value="HTH_CROC1"/>
    <property type="match status" value="1"/>
</dbReference>
<evidence type="ECO:0000259" key="2">
    <source>
        <dbReference type="PROSITE" id="PS50943"/>
    </source>
</evidence>
<dbReference type="InterPro" id="IPR001387">
    <property type="entry name" value="Cro/C1-type_HTH"/>
</dbReference>
<dbReference type="AlphaFoldDB" id="A0A174ZLY2"/>
<gene>
    <name evidence="3" type="ORF">ERS852492_01732</name>
</gene>
<evidence type="ECO:0000313" key="3">
    <source>
        <dbReference type="EMBL" id="CUQ85899.1"/>
    </source>
</evidence>
<name>A0A174ZLY2_9FIRM</name>
<dbReference type="GO" id="GO:0003700">
    <property type="term" value="F:DNA-binding transcription factor activity"/>
    <property type="evidence" value="ECO:0007669"/>
    <property type="project" value="TreeGrafter"/>
</dbReference>
<dbReference type="GO" id="GO:0005829">
    <property type="term" value="C:cytosol"/>
    <property type="evidence" value="ECO:0007669"/>
    <property type="project" value="TreeGrafter"/>
</dbReference>
<dbReference type="InterPro" id="IPR050807">
    <property type="entry name" value="TransReg_Diox_bact_type"/>
</dbReference>
<dbReference type="GO" id="GO:0003677">
    <property type="term" value="F:DNA binding"/>
    <property type="evidence" value="ECO:0007669"/>
    <property type="project" value="UniProtKB-KW"/>
</dbReference>
<evidence type="ECO:0000256" key="1">
    <source>
        <dbReference type="ARBA" id="ARBA00023125"/>
    </source>
</evidence>
<dbReference type="CDD" id="cd00093">
    <property type="entry name" value="HTH_XRE"/>
    <property type="match status" value="1"/>
</dbReference>
<dbReference type="RefSeq" id="WP_022164642.1">
    <property type="nucleotide sequence ID" value="NZ_CABIXW010000004.1"/>
</dbReference>
<keyword evidence="1" id="KW-0238">DNA-binding</keyword>
<dbReference type="SUPFAM" id="SSF47413">
    <property type="entry name" value="lambda repressor-like DNA-binding domains"/>
    <property type="match status" value="1"/>
</dbReference>
<reference evidence="3 4" key="1">
    <citation type="submission" date="2015-09" db="EMBL/GenBank/DDBJ databases">
        <authorList>
            <consortium name="Pathogen Informatics"/>
        </authorList>
    </citation>
    <scope>NUCLEOTIDE SEQUENCE [LARGE SCALE GENOMIC DNA]</scope>
    <source>
        <strain evidence="3 4">2789STDY5834878</strain>
    </source>
</reference>
<dbReference type="Gene3D" id="1.10.260.40">
    <property type="entry name" value="lambda repressor-like DNA-binding domains"/>
    <property type="match status" value="1"/>
</dbReference>
<feature type="domain" description="HTH cro/C1-type" evidence="2">
    <location>
        <begin position="5"/>
        <end position="59"/>
    </location>
</feature>
<dbReference type="EMBL" id="CZBV01000004">
    <property type="protein sequence ID" value="CUQ85899.1"/>
    <property type="molecule type" value="Genomic_DNA"/>
</dbReference>